<dbReference type="GO" id="GO:0008270">
    <property type="term" value="F:zinc ion binding"/>
    <property type="evidence" value="ECO:0007669"/>
    <property type="project" value="UniProtKB-KW"/>
</dbReference>
<evidence type="ECO:0000256" key="1">
    <source>
        <dbReference type="ARBA" id="ARBA00022723"/>
    </source>
</evidence>
<keyword evidence="2" id="KW-0863">Zinc-finger</keyword>
<dbReference type="InterPro" id="IPR049439">
    <property type="entry name" value="TRAFD1-XIAF1_Znf"/>
</dbReference>
<feature type="region of interest" description="Disordered" evidence="4">
    <location>
        <begin position="194"/>
        <end position="226"/>
    </location>
</feature>
<keyword evidence="5" id="KW-0812">Transmembrane</keyword>
<dbReference type="EMBL" id="GDJX01019521">
    <property type="protein sequence ID" value="JAT48415.1"/>
    <property type="molecule type" value="Transcribed_RNA"/>
</dbReference>
<dbReference type="InterPro" id="IPR013083">
    <property type="entry name" value="Znf_RING/FYVE/PHD"/>
</dbReference>
<dbReference type="GO" id="GO:0005739">
    <property type="term" value="C:mitochondrion"/>
    <property type="evidence" value="ECO:0007669"/>
    <property type="project" value="TreeGrafter"/>
</dbReference>
<dbReference type="Pfam" id="PF21366">
    <property type="entry name" value="TRAFD1-XIAF1_ZnF"/>
    <property type="match status" value="1"/>
</dbReference>
<evidence type="ECO:0000256" key="3">
    <source>
        <dbReference type="ARBA" id="ARBA00022833"/>
    </source>
</evidence>
<evidence type="ECO:0000256" key="4">
    <source>
        <dbReference type="SAM" id="MobiDB-lite"/>
    </source>
</evidence>
<feature type="compositionally biased region" description="Polar residues" evidence="4">
    <location>
        <begin position="198"/>
        <end position="212"/>
    </location>
</feature>
<evidence type="ECO:0000259" key="6">
    <source>
        <dbReference type="Pfam" id="PF21366"/>
    </source>
</evidence>
<feature type="domain" description="TRAFD1/XAF1 zinc finger" evidence="6">
    <location>
        <begin position="162"/>
        <end position="191"/>
    </location>
</feature>
<proteinExistence type="predicted"/>
<keyword evidence="5" id="KW-1133">Transmembrane helix</keyword>
<accession>A0A1D1Y197</accession>
<evidence type="ECO:0000256" key="5">
    <source>
        <dbReference type="SAM" id="Phobius"/>
    </source>
</evidence>
<dbReference type="InterPro" id="IPR051986">
    <property type="entry name" value="Innate_Immune_Apopt_Reg"/>
</dbReference>
<name>A0A1D1Y197_9ARAE</name>
<gene>
    <name evidence="7" type="primary">Trafd1_1</name>
    <name evidence="7" type="ORF">g.32727</name>
</gene>
<dbReference type="PANTHER" id="PTHR16295">
    <property type="entry name" value="TRAF-TYPE ZINC FINGER PROTEIN-RELATED"/>
    <property type="match status" value="1"/>
</dbReference>
<dbReference type="PANTHER" id="PTHR16295:SF10">
    <property type="entry name" value="EXPRESSED PROTEIN"/>
    <property type="match status" value="1"/>
</dbReference>
<evidence type="ECO:0000313" key="7">
    <source>
        <dbReference type="EMBL" id="JAT48415.1"/>
    </source>
</evidence>
<evidence type="ECO:0000256" key="2">
    <source>
        <dbReference type="ARBA" id="ARBA00022771"/>
    </source>
</evidence>
<feature type="non-terminal residue" evidence="7">
    <location>
        <position position="1"/>
    </location>
</feature>
<protein>
    <submittedName>
        <fullName evidence="7">TRAF-type zinc finger domain-containing protein 1</fullName>
    </submittedName>
</protein>
<keyword evidence="3" id="KW-0862">Zinc</keyword>
<reference evidence="7" key="1">
    <citation type="submission" date="2015-07" db="EMBL/GenBank/DDBJ databases">
        <title>Transcriptome Assembly of Anthurium amnicola.</title>
        <authorList>
            <person name="Suzuki J."/>
        </authorList>
    </citation>
    <scope>NUCLEOTIDE SEQUENCE</scope>
</reference>
<keyword evidence="1" id="KW-0479">Metal-binding</keyword>
<dbReference type="Gene3D" id="3.30.40.10">
    <property type="entry name" value="Zinc/RING finger domain, C3HC4 (zinc finger)"/>
    <property type="match status" value="2"/>
</dbReference>
<dbReference type="AlphaFoldDB" id="A0A1D1Y197"/>
<sequence>RRNAQSSDLRLRLVSLSPLLPCRFSRCFGQDREGDTASLLADDDALLPPHDTIRYPGTLMAATPSEPATASCSHCGKDIPTPNIKLHHAHCSRNLERCAICGEMVPRKHAAEHYLNYHAPVDCSLCSETVERENLALHKGEKCPQRIITCDYCEFPLPAVDLFKHQEVCGNRTEYCGSCNRYVRLREQDEHELRFHHNSNGVAESSRVGNTSEGEDGNGHRRRQARDVVSRRRIMFTVAVTGAAVVIGSMFLQKRMDSHVPQ</sequence>
<feature type="transmembrane region" description="Helical" evidence="5">
    <location>
        <begin position="234"/>
        <end position="252"/>
    </location>
</feature>
<organism evidence="7">
    <name type="scientific">Anthurium amnicola</name>
    <dbReference type="NCBI Taxonomy" id="1678845"/>
    <lineage>
        <taxon>Eukaryota</taxon>
        <taxon>Viridiplantae</taxon>
        <taxon>Streptophyta</taxon>
        <taxon>Embryophyta</taxon>
        <taxon>Tracheophyta</taxon>
        <taxon>Spermatophyta</taxon>
        <taxon>Magnoliopsida</taxon>
        <taxon>Liliopsida</taxon>
        <taxon>Araceae</taxon>
        <taxon>Pothoideae</taxon>
        <taxon>Potheae</taxon>
        <taxon>Anthurium</taxon>
    </lineage>
</organism>
<keyword evidence="5" id="KW-0472">Membrane</keyword>